<keyword evidence="1" id="KW-0812">Transmembrane</keyword>
<protein>
    <submittedName>
        <fullName evidence="3">Arabinofuranosyltransferase</fullName>
        <ecNumber evidence="3">2.4.2.-</ecNumber>
    </submittedName>
</protein>
<dbReference type="GO" id="GO:0016757">
    <property type="term" value="F:glycosyltransferase activity"/>
    <property type="evidence" value="ECO:0007669"/>
    <property type="project" value="UniProtKB-KW"/>
</dbReference>
<keyword evidence="3" id="KW-0808">Transferase</keyword>
<name>A0A7Y9DRW3_9PSEU</name>
<keyword evidence="3" id="KW-0328">Glycosyltransferase</keyword>
<dbReference type="InterPro" id="IPR058983">
    <property type="entry name" value="AftB_C"/>
</dbReference>
<dbReference type="EMBL" id="JACCBN010000001">
    <property type="protein sequence ID" value="NYD34290.1"/>
    <property type="molecule type" value="Genomic_DNA"/>
</dbReference>
<gene>
    <name evidence="3" type="ORF">BJ983_000392</name>
</gene>
<organism evidence="3 4">
    <name type="scientific">Actinomycetospora corticicola</name>
    <dbReference type="NCBI Taxonomy" id="663602"/>
    <lineage>
        <taxon>Bacteria</taxon>
        <taxon>Bacillati</taxon>
        <taxon>Actinomycetota</taxon>
        <taxon>Actinomycetes</taxon>
        <taxon>Pseudonocardiales</taxon>
        <taxon>Pseudonocardiaceae</taxon>
        <taxon>Actinomycetospora</taxon>
    </lineage>
</organism>
<keyword evidence="1" id="KW-0472">Membrane</keyword>
<dbReference type="RefSeq" id="WP_179792250.1">
    <property type="nucleotide sequence ID" value="NZ_BAABHP010000030.1"/>
</dbReference>
<reference evidence="3 4" key="1">
    <citation type="submission" date="2020-07" db="EMBL/GenBank/DDBJ databases">
        <title>Sequencing the genomes of 1000 actinobacteria strains.</title>
        <authorList>
            <person name="Klenk H.-P."/>
        </authorList>
    </citation>
    <scope>NUCLEOTIDE SEQUENCE [LARGE SCALE GENOMIC DNA]</scope>
    <source>
        <strain evidence="3 4">DSM 45772</strain>
    </source>
</reference>
<comment type="caution">
    <text evidence="3">The sequence shown here is derived from an EMBL/GenBank/DDBJ whole genome shotgun (WGS) entry which is preliminary data.</text>
</comment>
<keyword evidence="4" id="KW-1185">Reference proteome</keyword>
<sequence length="629" mass="66699">MSDTTVAPTSSARVRVFPADLARRARRRPVTITAVALTLAVVAYAALVWQRRWVSDDGLIFLRTVRQILDGHGPVFNVGERVETNTSTLWTVVLLGLALLPVPPEPAALVVGGLLSVVALGLGMDAARRLTGLGRVVVPAGALVVLAMPPFWDFGTSGLETGLTFSWLAFSWWLLVRRSQREPRLFVTAGSRRRPGRAWPLALVLGLGPLVRPDLALVAAAGGAALAVLEQPRDRRGVARVVGLGALCVAPALAYEVFRAGYYGLLVPSTALAKEAGVSRWGRGYSYLRDTVSTYWLLIPAAVLAAAALLMVAQRVTRSDWWARRRHGAVVPESTPDLQRTRAWDRAGTVAVAVAPVLGGLGMLVYVTRVGGDFMHARMLLPSIFALLLPVLALPVRRRTVLPLLVLLVWAGVVGTTARPNYHGISASGIADERGFYTQLLGNPHPVTADDYRAHPYVAGGAALIAQSPRPVVALLARGTGPAGPEWDLVPLAPGQPSGLVFLNLGAAGALTPLDVRVTDTVGLADPLAAHTTNVPDGRTGHDKNLPAAWFVAAGGGAPVDTRAVTGADVAAAERALQCPAIEELRASVSAPLTWTRFWDNLVGAPARTDFRFPRDPVLAEVSCSSSVR</sequence>
<proteinExistence type="predicted"/>
<dbReference type="Proteomes" id="UP000535890">
    <property type="component" value="Unassembled WGS sequence"/>
</dbReference>
<dbReference type="AlphaFoldDB" id="A0A7Y9DRW3"/>
<evidence type="ECO:0000313" key="3">
    <source>
        <dbReference type="EMBL" id="NYD34290.1"/>
    </source>
</evidence>
<feature type="transmembrane region" description="Helical" evidence="1">
    <location>
        <begin position="158"/>
        <end position="176"/>
    </location>
</feature>
<feature type="domain" description="Terminal beta-(1-&gt;2)-arabinofuranosyltransferase C-terminal" evidence="2">
    <location>
        <begin position="496"/>
        <end position="602"/>
    </location>
</feature>
<feature type="transmembrane region" description="Helical" evidence="1">
    <location>
        <begin position="136"/>
        <end position="152"/>
    </location>
</feature>
<feature type="transmembrane region" description="Helical" evidence="1">
    <location>
        <begin position="238"/>
        <end position="258"/>
    </location>
</feature>
<feature type="transmembrane region" description="Helical" evidence="1">
    <location>
        <begin position="295"/>
        <end position="316"/>
    </location>
</feature>
<dbReference type="Pfam" id="PF26371">
    <property type="entry name" value="AftB_C"/>
    <property type="match status" value="1"/>
</dbReference>
<feature type="transmembrane region" description="Helical" evidence="1">
    <location>
        <begin position="401"/>
        <end position="418"/>
    </location>
</feature>
<feature type="transmembrane region" description="Helical" evidence="1">
    <location>
        <begin position="30"/>
        <end position="49"/>
    </location>
</feature>
<accession>A0A7Y9DRW3</accession>
<evidence type="ECO:0000259" key="2">
    <source>
        <dbReference type="Pfam" id="PF26371"/>
    </source>
</evidence>
<feature type="transmembrane region" description="Helical" evidence="1">
    <location>
        <begin position="374"/>
        <end position="394"/>
    </location>
</feature>
<dbReference type="EC" id="2.4.2.-" evidence="3"/>
<feature type="transmembrane region" description="Helical" evidence="1">
    <location>
        <begin position="347"/>
        <end position="368"/>
    </location>
</feature>
<feature type="transmembrane region" description="Helical" evidence="1">
    <location>
        <begin position="107"/>
        <end position="124"/>
    </location>
</feature>
<keyword evidence="1" id="KW-1133">Transmembrane helix</keyword>
<evidence type="ECO:0000256" key="1">
    <source>
        <dbReference type="SAM" id="Phobius"/>
    </source>
</evidence>
<evidence type="ECO:0000313" key="4">
    <source>
        <dbReference type="Proteomes" id="UP000535890"/>
    </source>
</evidence>